<name>A0A8J7SBF0_9BACT</name>
<dbReference type="AlphaFoldDB" id="A0A8J7SBF0"/>
<keyword evidence="2 4" id="KW-0472">Membrane</keyword>
<dbReference type="PANTHER" id="PTHR30329">
    <property type="entry name" value="STATOR ELEMENT OF FLAGELLAR MOTOR COMPLEX"/>
    <property type="match status" value="1"/>
</dbReference>
<comment type="caution">
    <text evidence="6">The sequence shown here is derived from an EMBL/GenBank/DDBJ whole genome shotgun (WGS) entry which is preliminary data.</text>
</comment>
<dbReference type="InterPro" id="IPR006665">
    <property type="entry name" value="OmpA-like"/>
</dbReference>
<evidence type="ECO:0000313" key="7">
    <source>
        <dbReference type="Proteomes" id="UP000673975"/>
    </source>
</evidence>
<gene>
    <name evidence="6" type="ORF">NATSA_15020</name>
</gene>
<dbReference type="PROSITE" id="PS51257">
    <property type="entry name" value="PROKAR_LIPOPROTEIN"/>
    <property type="match status" value="1"/>
</dbReference>
<evidence type="ECO:0000256" key="2">
    <source>
        <dbReference type="ARBA" id="ARBA00023136"/>
    </source>
</evidence>
<organism evidence="6 7">
    <name type="scientific">Natronogracilivirga saccharolytica</name>
    <dbReference type="NCBI Taxonomy" id="2812953"/>
    <lineage>
        <taxon>Bacteria</taxon>
        <taxon>Pseudomonadati</taxon>
        <taxon>Balneolota</taxon>
        <taxon>Balneolia</taxon>
        <taxon>Balneolales</taxon>
        <taxon>Cyclonatronaceae</taxon>
        <taxon>Natronogracilivirga</taxon>
    </lineage>
</organism>
<keyword evidence="7" id="KW-1185">Reference proteome</keyword>
<dbReference type="PANTHER" id="PTHR30329:SF21">
    <property type="entry name" value="LIPOPROTEIN YIAD-RELATED"/>
    <property type="match status" value="1"/>
</dbReference>
<dbReference type="EMBL" id="JAFIDN010000021">
    <property type="protein sequence ID" value="MBP3193988.1"/>
    <property type="molecule type" value="Genomic_DNA"/>
</dbReference>
<dbReference type="Pfam" id="PF13488">
    <property type="entry name" value="Gly-zipper_Omp"/>
    <property type="match status" value="1"/>
</dbReference>
<dbReference type="GO" id="GO:0009279">
    <property type="term" value="C:cell outer membrane"/>
    <property type="evidence" value="ECO:0007669"/>
    <property type="project" value="UniProtKB-SubCell"/>
</dbReference>
<proteinExistence type="predicted"/>
<evidence type="ECO:0000313" key="6">
    <source>
        <dbReference type="EMBL" id="MBP3193988.1"/>
    </source>
</evidence>
<protein>
    <submittedName>
        <fullName evidence="6">OmpA family protein</fullName>
    </submittedName>
</protein>
<sequence>MKTHHLITFPVLVLVLLFSGCSKLSNTTKGTAIGAGAGAGVGALAGKALGSTVKGALVGAVVGGAAGNIIGHRMDQQAEELEQSLRDAEVQRVGEGIAITFDSGLLFGFDSSEIQPDARENLTQLAASLNEYPDSDIVIVGHTDSRGSEEYNLGLSNRRSEAAKTYLVSQGIPSSRIQAQGRGELEPIADNDLEEGRDQNRRVEVGIIASEEYVNRIQAENR</sequence>
<feature type="domain" description="OmpA-like" evidence="5">
    <location>
        <begin position="94"/>
        <end position="211"/>
    </location>
</feature>
<dbReference type="InterPro" id="IPR050330">
    <property type="entry name" value="Bact_OuterMem_StrucFunc"/>
</dbReference>
<accession>A0A8J7SBF0</accession>
<dbReference type="PRINTS" id="PR01021">
    <property type="entry name" value="OMPADOMAIN"/>
</dbReference>
<dbReference type="InterPro" id="IPR006664">
    <property type="entry name" value="OMP_bac"/>
</dbReference>
<dbReference type="Proteomes" id="UP000673975">
    <property type="component" value="Unassembled WGS sequence"/>
</dbReference>
<dbReference type="PRINTS" id="PR01023">
    <property type="entry name" value="NAFLGMOTY"/>
</dbReference>
<reference evidence="6" key="1">
    <citation type="submission" date="2021-02" db="EMBL/GenBank/DDBJ databases">
        <title>Natronogracilivirga saccharolytica gen. nov. sp. nov. a new anaerobic, haloalkiliphilic carbohydrate-fermenting bacterium from soda lake and proposing of Cyclonatronumiaceae fam. nov. in the phylum Balneolaeota.</title>
        <authorList>
            <person name="Zhilina T.N."/>
            <person name="Sorokin D.Y."/>
            <person name="Zavarzina D.G."/>
            <person name="Toshchakov S.V."/>
            <person name="Kublanov I.V."/>
        </authorList>
    </citation>
    <scope>NUCLEOTIDE SEQUENCE</scope>
    <source>
        <strain evidence="6">Z-1702</strain>
    </source>
</reference>
<dbReference type="SUPFAM" id="SSF103088">
    <property type="entry name" value="OmpA-like"/>
    <property type="match status" value="1"/>
</dbReference>
<keyword evidence="3" id="KW-0998">Cell outer membrane</keyword>
<dbReference type="InterPro" id="IPR039567">
    <property type="entry name" value="Gly-zipper"/>
</dbReference>
<evidence type="ECO:0000256" key="3">
    <source>
        <dbReference type="ARBA" id="ARBA00023237"/>
    </source>
</evidence>
<evidence type="ECO:0000256" key="1">
    <source>
        <dbReference type="ARBA" id="ARBA00004442"/>
    </source>
</evidence>
<dbReference type="Pfam" id="PF00691">
    <property type="entry name" value="OmpA"/>
    <property type="match status" value="1"/>
</dbReference>
<dbReference type="RefSeq" id="WP_210513447.1">
    <property type="nucleotide sequence ID" value="NZ_JAFIDN010000021.1"/>
</dbReference>
<dbReference type="PROSITE" id="PS51123">
    <property type="entry name" value="OMPA_2"/>
    <property type="match status" value="1"/>
</dbReference>
<evidence type="ECO:0000259" key="5">
    <source>
        <dbReference type="PROSITE" id="PS51123"/>
    </source>
</evidence>
<dbReference type="CDD" id="cd07185">
    <property type="entry name" value="OmpA_C-like"/>
    <property type="match status" value="1"/>
</dbReference>
<dbReference type="Gene3D" id="3.30.1330.60">
    <property type="entry name" value="OmpA-like domain"/>
    <property type="match status" value="1"/>
</dbReference>
<evidence type="ECO:0000256" key="4">
    <source>
        <dbReference type="PROSITE-ProRule" id="PRU00473"/>
    </source>
</evidence>
<comment type="subcellular location">
    <subcellularLocation>
        <location evidence="1">Cell outer membrane</location>
    </subcellularLocation>
</comment>
<dbReference type="InterPro" id="IPR036737">
    <property type="entry name" value="OmpA-like_sf"/>
</dbReference>